<proteinExistence type="predicted"/>
<name>A0ACD3BBN8_9AGAR</name>
<accession>A0ACD3BBN8</accession>
<evidence type="ECO:0000313" key="1">
    <source>
        <dbReference type="EMBL" id="TFK75027.1"/>
    </source>
</evidence>
<gene>
    <name evidence="1" type="ORF">BDN72DRAFT_868369</name>
</gene>
<keyword evidence="2" id="KW-1185">Reference proteome</keyword>
<organism evidence="1 2">
    <name type="scientific">Pluteus cervinus</name>
    <dbReference type="NCBI Taxonomy" id="181527"/>
    <lineage>
        <taxon>Eukaryota</taxon>
        <taxon>Fungi</taxon>
        <taxon>Dikarya</taxon>
        <taxon>Basidiomycota</taxon>
        <taxon>Agaricomycotina</taxon>
        <taxon>Agaricomycetes</taxon>
        <taxon>Agaricomycetidae</taxon>
        <taxon>Agaricales</taxon>
        <taxon>Pluteineae</taxon>
        <taxon>Pluteaceae</taxon>
        <taxon>Pluteus</taxon>
    </lineage>
</organism>
<evidence type="ECO:0000313" key="2">
    <source>
        <dbReference type="Proteomes" id="UP000308600"/>
    </source>
</evidence>
<dbReference type="EMBL" id="ML208265">
    <property type="protein sequence ID" value="TFK75027.1"/>
    <property type="molecule type" value="Genomic_DNA"/>
</dbReference>
<reference evidence="1 2" key="1">
    <citation type="journal article" date="2019" name="Nat. Ecol. Evol.">
        <title>Megaphylogeny resolves global patterns of mushroom evolution.</title>
        <authorList>
            <person name="Varga T."/>
            <person name="Krizsan K."/>
            <person name="Foldi C."/>
            <person name="Dima B."/>
            <person name="Sanchez-Garcia M."/>
            <person name="Sanchez-Ramirez S."/>
            <person name="Szollosi G.J."/>
            <person name="Szarkandi J.G."/>
            <person name="Papp V."/>
            <person name="Albert L."/>
            <person name="Andreopoulos W."/>
            <person name="Angelini C."/>
            <person name="Antonin V."/>
            <person name="Barry K.W."/>
            <person name="Bougher N.L."/>
            <person name="Buchanan P."/>
            <person name="Buyck B."/>
            <person name="Bense V."/>
            <person name="Catcheside P."/>
            <person name="Chovatia M."/>
            <person name="Cooper J."/>
            <person name="Damon W."/>
            <person name="Desjardin D."/>
            <person name="Finy P."/>
            <person name="Geml J."/>
            <person name="Haridas S."/>
            <person name="Hughes K."/>
            <person name="Justo A."/>
            <person name="Karasinski D."/>
            <person name="Kautmanova I."/>
            <person name="Kiss B."/>
            <person name="Kocsube S."/>
            <person name="Kotiranta H."/>
            <person name="LaButti K.M."/>
            <person name="Lechner B.E."/>
            <person name="Liimatainen K."/>
            <person name="Lipzen A."/>
            <person name="Lukacs Z."/>
            <person name="Mihaltcheva S."/>
            <person name="Morgado L.N."/>
            <person name="Niskanen T."/>
            <person name="Noordeloos M.E."/>
            <person name="Ohm R.A."/>
            <person name="Ortiz-Santana B."/>
            <person name="Ovrebo C."/>
            <person name="Racz N."/>
            <person name="Riley R."/>
            <person name="Savchenko A."/>
            <person name="Shiryaev A."/>
            <person name="Soop K."/>
            <person name="Spirin V."/>
            <person name="Szebenyi C."/>
            <person name="Tomsovsky M."/>
            <person name="Tulloss R.E."/>
            <person name="Uehling J."/>
            <person name="Grigoriev I.V."/>
            <person name="Vagvolgyi C."/>
            <person name="Papp T."/>
            <person name="Martin F.M."/>
            <person name="Miettinen O."/>
            <person name="Hibbett D.S."/>
            <person name="Nagy L.G."/>
        </authorList>
    </citation>
    <scope>NUCLEOTIDE SEQUENCE [LARGE SCALE GENOMIC DNA]</scope>
    <source>
        <strain evidence="1 2">NL-1719</strain>
    </source>
</reference>
<protein>
    <submittedName>
        <fullName evidence="1">Uncharacterized protein</fullName>
    </submittedName>
</protein>
<dbReference type="Proteomes" id="UP000308600">
    <property type="component" value="Unassembled WGS sequence"/>
</dbReference>
<sequence length="839" mass="89391">MTPNASTLSILTPSFSTTSTATSPSVDGSIAQSPSGSTPTTQPINGEPNSANATSPTNTADVDPQIIEALKGKDRIYVLKLGEYMEGLIYERRPQLNLQPATSYQRLLVHRCSAYYKLAPDSDPVTKAITVHTTSESRIPSRRLCELVPAESSTQPAFKIMRRADRRAKASSQAGSVTGEDADLSDVEPSESGSLGGRSVASSVKKRMTIEEREAAYAEARSQKGGREKEKDMSASSSSLSLASGSSTNGGSSSVGDADEVGSSPATESEWSGPSVSREKKDGKRSMATVSATSSIRSLRSSAPTFHVNGSNSSRNSRAGSPSHTYGTLYEHHPPPFEPSQQQQQQQQHPMPPPLQGYHPPYMYPYPPPNQPMAPYMQHYGYYPPYGPYPPPQQHTGDSNMHPGEMYPPPPPHMNYGVPYGWPHPPHLPPGQQPMQAMHPPPPPHPQALNHAATGPPPPPPPSQIPQYPPYIPPSYNPQAAGYYAPPPPQHLHPHPPPHPPQQQLFDPSASGNHLSPIMSSRPGPNTGVLSSPGPRNAMQMNNNTRGRGGGPVAPQPRSSWSYGPGIGGGQNYNTANSNALNGDIVGPRLTIRRGPNNNPSSNNRPPHADDLSSTASASTITPSSRRTYPLTNSSQHPSLPPRPDWAVGLKPQASHHQPHHRHQDPRNVSPSTIPRSLNNTRQTQTHNLPASAPLQATDFPPLTSGPTGPERRAPTTTGAWGNAPTRSLFTPGTNIGIGQPAPLANPAALQSRLEDADQGFERGTPKSAELFNPKVVRRPGGNNNPNVKQGGNDKDRTGDAVTAGLAGQVASMTIENQGNSVPIVAVPPRETAVLTMAS</sequence>